<dbReference type="Proteomes" id="UP001165427">
    <property type="component" value="Unassembled WGS sequence"/>
</dbReference>
<dbReference type="RefSeq" id="WP_246904515.1">
    <property type="nucleotide sequence ID" value="NZ_JALJRB010000006.1"/>
</dbReference>
<name>A0AA41UJB3_9BACT</name>
<feature type="transmembrane region" description="Helical" evidence="7">
    <location>
        <begin position="320"/>
        <end position="340"/>
    </location>
</feature>
<dbReference type="PANTHER" id="PTHR43531:SF11">
    <property type="entry name" value="METHYL-ACCEPTING CHEMOTAXIS PROTEIN 3"/>
    <property type="match status" value="1"/>
</dbReference>
<feature type="region of interest" description="Disordered" evidence="6">
    <location>
        <begin position="403"/>
        <end position="436"/>
    </location>
</feature>
<dbReference type="InterPro" id="IPR004089">
    <property type="entry name" value="MCPsignal_dom"/>
</dbReference>
<evidence type="ECO:0000256" key="1">
    <source>
        <dbReference type="ARBA" id="ARBA00004370"/>
    </source>
</evidence>
<evidence type="ECO:0000256" key="4">
    <source>
        <dbReference type="PROSITE-ProRule" id="PRU00284"/>
    </source>
</evidence>
<comment type="caution">
    <text evidence="10">The sequence shown here is derived from an EMBL/GenBank/DDBJ whole genome shotgun (WGS) entry which is preliminary data.</text>
</comment>
<dbReference type="FunFam" id="1.10.287.950:FF:000001">
    <property type="entry name" value="Methyl-accepting chemotaxis sensory transducer"/>
    <property type="match status" value="1"/>
</dbReference>
<dbReference type="AlphaFoldDB" id="A0AA41UJB3"/>
<sequence length="702" mass="75477">MFKNLKLRNKLLLAFGGVALITLAVGLVGFYGANQSDHAITDIGEVRMPGMQSLMVIKESAESARATARSLAIAGLVPEVRQRQYGNLTRLREYYQPAYDLYDGLPKTQEEDRVWQQFAQAWNTWRGENTKLVELSRQFDANGIANPDDLSRQLEQFAKDHYIVVTRVRDLLEDRHAHFDGGDDHTTCNAGRYLPTFHSDNPALMTAIREVGTPHRHFHEAVGRIKRLMNEGRVDEARATYRNTMLPAMQAVFGGFGAMIDISEDSRQLQEQVVAQALGPVLERQREAMNLLDQLAEINQKATAQEVAAAHTQATFIKGFTVIALLVGVAVAMGLGVLIAKAITTPIIKAVDVADNLSKGDLTVAIEVDSKDETGQLLAAMKNMVDKLRAIVADVQSAADNVASGSQELSSSSEEMSQGATEQAASAEEASSSMEQMAANIKQNADNATQTEKIALKAADDAQNGGEAVTRTVGAMKDIAQKISIIEEIARQTDLLALNAAIEAARAGEHGKGFAVVASEVRKLAERSQTAAGEISSLSGSSVEVAEKAGEMLGRIVPDIQKTAELVQEISAASNEQNSGADQVNKAIQQLDQVIQQNASASEEMASTSEELSSQAERLQEAVAFFKIDTHGVAATKRARTSAARAKAPKADIAPRIAQPAVKPSAGNGNGHARSAFHPVPAGGIDLDMGKGDERDGEFERF</sequence>
<evidence type="ECO:0000313" key="11">
    <source>
        <dbReference type="Proteomes" id="UP001165427"/>
    </source>
</evidence>
<keyword evidence="4" id="KW-0807">Transducer</keyword>
<dbReference type="SUPFAM" id="SSF58104">
    <property type="entry name" value="Methyl-accepting chemotaxis protein (MCP) signaling domain"/>
    <property type="match status" value="1"/>
</dbReference>
<dbReference type="PROSITE" id="PS50885">
    <property type="entry name" value="HAMP"/>
    <property type="match status" value="1"/>
</dbReference>
<dbReference type="GO" id="GO:0006935">
    <property type="term" value="P:chemotaxis"/>
    <property type="evidence" value="ECO:0007669"/>
    <property type="project" value="UniProtKB-KW"/>
</dbReference>
<keyword evidence="2" id="KW-0145">Chemotaxis</keyword>
<keyword evidence="5" id="KW-0175">Coiled coil</keyword>
<dbReference type="SMART" id="SM00304">
    <property type="entry name" value="HAMP"/>
    <property type="match status" value="1"/>
</dbReference>
<dbReference type="PROSITE" id="PS50111">
    <property type="entry name" value="CHEMOTAXIS_TRANSDUC_2"/>
    <property type="match status" value="1"/>
</dbReference>
<dbReference type="GO" id="GO:0004888">
    <property type="term" value="F:transmembrane signaling receptor activity"/>
    <property type="evidence" value="ECO:0007669"/>
    <property type="project" value="TreeGrafter"/>
</dbReference>
<keyword evidence="7" id="KW-0472">Membrane</keyword>
<dbReference type="Pfam" id="PF00015">
    <property type="entry name" value="MCPsignal"/>
    <property type="match status" value="1"/>
</dbReference>
<feature type="domain" description="HAMP" evidence="9">
    <location>
        <begin position="341"/>
        <end position="393"/>
    </location>
</feature>
<dbReference type="GO" id="GO:0005886">
    <property type="term" value="C:plasma membrane"/>
    <property type="evidence" value="ECO:0007669"/>
    <property type="project" value="TreeGrafter"/>
</dbReference>
<dbReference type="SMART" id="SM00283">
    <property type="entry name" value="MA"/>
    <property type="match status" value="1"/>
</dbReference>
<protein>
    <submittedName>
        <fullName evidence="10">Methyl-accepting chemotaxis protein</fullName>
    </submittedName>
</protein>
<evidence type="ECO:0000259" key="9">
    <source>
        <dbReference type="PROSITE" id="PS50885"/>
    </source>
</evidence>
<feature type="region of interest" description="Disordered" evidence="6">
    <location>
        <begin position="661"/>
        <end position="702"/>
    </location>
</feature>
<evidence type="ECO:0000256" key="7">
    <source>
        <dbReference type="SAM" id="Phobius"/>
    </source>
</evidence>
<dbReference type="InterPro" id="IPR024478">
    <property type="entry name" value="HlyB_4HB_MCP"/>
</dbReference>
<dbReference type="Pfam" id="PF12729">
    <property type="entry name" value="4HB_MCP_1"/>
    <property type="match status" value="1"/>
</dbReference>
<evidence type="ECO:0000256" key="3">
    <source>
        <dbReference type="ARBA" id="ARBA00029447"/>
    </source>
</evidence>
<reference evidence="10" key="1">
    <citation type="submission" date="2022-04" db="EMBL/GenBank/DDBJ databases">
        <title>Desulfatitalea alkaliphila sp. nov., a novel anaerobic sulfate-reducing bacterium isolated from terrestrial mud volcano, Taman Peninsula, Russia.</title>
        <authorList>
            <person name="Khomyakova M.A."/>
            <person name="Merkel A.Y."/>
            <person name="Slobodkin A.I."/>
        </authorList>
    </citation>
    <scope>NUCLEOTIDE SEQUENCE</scope>
    <source>
        <strain evidence="10">M08but</strain>
    </source>
</reference>
<dbReference type="Gene3D" id="1.10.287.950">
    <property type="entry name" value="Methyl-accepting chemotaxis protein"/>
    <property type="match status" value="1"/>
</dbReference>
<dbReference type="PANTHER" id="PTHR43531">
    <property type="entry name" value="PROTEIN ICFG"/>
    <property type="match status" value="1"/>
</dbReference>
<gene>
    <name evidence="10" type="ORF">MRX98_07245</name>
</gene>
<keyword evidence="7" id="KW-1133">Transmembrane helix</keyword>
<keyword evidence="7" id="KW-0812">Transmembrane</keyword>
<evidence type="ECO:0000313" key="10">
    <source>
        <dbReference type="EMBL" id="MCJ8500367.1"/>
    </source>
</evidence>
<evidence type="ECO:0000256" key="2">
    <source>
        <dbReference type="ARBA" id="ARBA00022500"/>
    </source>
</evidence>
<evidence type="ECO:0000256" key="6">
    <source>
        <dbReference type="SAM" id="MobiDB-lite"/>
    </source>
</evidence>
<proteinExistence type="inferred from homology"/>
<keyword evidence="11" id="KW-1185">Reference proteome</keyword>
<organism evidence="10 11">
    <name type="scientific">Desulfatitalea alkaliphila</name>
    <dbReference type="NCBI Taxonomy" id="2929485"/>
    <lineage>
        <taxon>Bacteria</taxon>
        <taxon>Pseudomonadati</taxon>
        <taxon>Thermodesulfobacteriota</taxon>
        <taxon>Desulfobacteria</taxon>
        <taxon>Desulfobacterales</taxon>
        <taxon>Desulfosarcinaceae</taxon>
        <taxon>Desulfatitalea</taxon>
    </lineage>
</organism>
<feature type="compositionally biased region" description="Low complexity" evidence="6">
    <location>
        <begin position="404"/>
        <end position="436"/>
    </location>
</feature>
<dbReference type="Pfam" id="PF00672">
    <property type="entry name" value="HAMP"/>
    <property type="match status" value="1"/>
</dbReference>
<dbReference type="InterPro" id="IPR003660">
    <property type="entry name" value="HAMP_dom"/>
</dbReference>
<evidence type="ECO:0000259" key="8">
    <source>
        <dbReference type="PROSITE" id="PS50111"/>
    </source>
</evidence>
<comment type="subcellular location">
    <subcellularLocation>
        <location evidence="1">Membrane</location>
    </subcellularLocation>
</comment>
<feature type="domain" description="Methyl-accepting transducer" evidence="8">
    <location>
        <begin position="398"/>
        <end position="613"/>
    </location>
</feature>
<comment type="similarity">
    <text evidence="3">Belongs to the methyl-accepting chemotaxis (MCP) protein family.</text>
</comment>
<evidence type="ECO:0000256" key="5">
    <source>
        <dbReference type="SAM" id="Coils"/>
    </source>
</evidence>
<dbReference type="Gene3D" id="1.20.120.30">
    <property type="entry name" value="Aspartate receptor, ligand-binding domain"/>
    <property type="match status" value="1"/>
</dbReference>
<accession>A0AA41UJB3</accession>
<feature type="coiled-coil region" evidence="5">
    <location>
        <begin position="584"/>
        <end position="622"/>
    </location>
</feature>
<feature type="compositionally biased region" description="Basic and acidic residues" evidence="6">
    <location>
        <begin position="688"/>
        <end position="702"/>
    </location>
</feature>
<dbReference type="GO" id="GO:0007165">
    <property type="term" value="P:signal transduction"/>
    <property type="evidence" value="ECO:0007669"/>
    <property type="project" value="UniProtKB-KW"/>
</dbReference>
<dbReference type="EMBL" id="JALJRB010000006">
    <property type="protein sequence ID" value="MCJ8500367.1"/>
    <property type="molecule type" value="Genomic_DNA"/>
</dbReference>
<dbReference type="InterPro" id="IPR051310">
    <property type="entry name" value="MCP_chemotaxis"/>
</dbReference>
<dbReference type="CDD" id="cd06225">
    <property type="entry name" value="HAMP"/>
    <property type="match status" value="1"/>
</dbReference>